<organism evidence="2 3">
    <name type="scientific">Marasmiellus scandens</name>
    <dbReference type="NCBI Taxonomy" id="2682957"/>
    <lineage>
        <taxon>Eukaryota</taxon>
        <taxon>Fungi</taxon>
        <taxon>Dikarya</taxon>
        <taxon>Basidiomycota</taxon>
        <taxon>Agaricomycotina</taxon>
        <taxon>Agaricomycetes</taxon>
        <taxon>Agaricomycetidae</taxon>
        <taxon>Agaricales</taxon>
        <taxon>Marasmiineae</taxon>
        <taxon>Omphalotaceae</taxon>
        <taxon>Marasmiellus</taxon>
    </lineage>
</organism>
<proteinExistence type="predicted"/>
<name>A0ABR1IPA0_9AGAR</name>
<protein>
    <submittedName>
        <fullName evidence="2">Uncharacterized protein</fullName>
    </submittedName>
</protein>
<dbReference type="EMBL" id="JBANRG010000082">
    <property type="protein sequence ID" value="KAK7437862.1"/>
    <property type="molecule type" value="Genomic_DNA"/>
</dbReference>
<accession>A0ABR1IPA0</accession>
<dbReference type="Proteomes" id="UP001498398">
    <property type="component" value="Unassembled WGS sequence"/>
</dbReference>
<comment type="caution">
    <text evidence="2">The sequence shown here is derived from an EMBL/GenBank/DDBJ whole genome shotgun (WGS) entry which is preliminary data.</text>
</comment>
<evidence type="ECO:0000313" key="2">
    <source>
        <dbReference type="EMBL" id="KAK7437862.1"/>
    </source>
</evidence>
<evidence type="ECO:0000256" key="1">
    <source>
        <dbReference type="SAM" id="MobiDB-lite"/>
    </source>
</evidence>
<feature type="compositionally biased region" description="Polar residues" evidence="1">
    <location>
        <begin position="1"/>
        <end position="11"/>
    </location>
</feature>
<gene>
    <name evidence="2" type="ORF">VKT23_018299</name>
</gene>
<feature type="region of interest" description="Disordered" evidence="1">
    <location>
        <begin position="1"/>
        <end position="53"/>
    </location>
</feature>
<evidence type="ECO:0000313" key="3">
    <source>
        <dbReference type="Proteomes" id="UP001498398"/>
    </source>
</evidence>
<keyword evidence="3" id="KW-1185">Reference proteome</keyword>
<sequence length="588" mass="66781">MIPTVPNQLPSDTGMERPSAPVPPADTTTSDNESAVEPSKKTSPSLEDKDPDPKRVFASALCADKTVFDKWRRKVPVYYQTDPGFQEVFPKSDTCPGTAINLSLFWQAVDDLMDRELAQAEGRLSKKEKDELQEFLAQQRESVENQNPVRDEGQDQAQDEDLDEGQGPQGFDLFGQDILSFVDQEEQTEKQRAAAVLERKAEKEKENQEKLWKSAFLPLKTKINEAIYRLWYEKYLAERDGELYSDPNGFVPASDPTTMIQLAEVFHAAIEPCDTPYSNEAAWGASLKQLLKHVWTSQPMTAPLRPEETIILPECDILLVAERGDLDVHPGDICRTDLLAFSTLKDLQLPDKLGLLKWFRLQEEFALAIFAAIWKKADFLSAKRQLILALTPAAACNEILGLDKPVFGFVITLSGMFVYACKAHKRSDGTLSYGFYEYFVLKSLNRIQDFARFYGFISAHKRWYIREVYRPLALVLRRTPSVDALVKRKTDGFEPWRRSDIKTPKRKANKAPPGENNAKQPCRTIYFESELYGSDLLHGVDTTAVDPADGQYKQARYFHGRLVIGRSVLGDILDDEVLEEHERERLLT</sequence>
<feature type="region of interest" description="Disordered" evidence="1">
    <location>
        <begin position="139"/>
        <end position="169"/>
    </location>
</feature>
<reference evidence="2 3" key="1">
    <citation type="submission" date="2024-01" db="EMBL/GenBank/DDBJ databases">
        <title>A draft genome for the cacao thread blight pathogen Marasmiellus scandens.</title>
        <authorList>
            <person name="Baruah I.K."/>
            <person name="Leung J."/>
            <person name="Bukari Y."/>
            <person name="Amoako-Attah I."/>
            <person name="Meinhardt L.W."/>
            <person name="Bailey B.A."/>
            <person name="Cohen S.P."/>
        </authorList>
    </citation>
    <scope>NUCLEOTIDE SEQUENCE [LARGE SCALE GENOMIC DNA]</scope>
    <source>
        <strain evidence="2 3">GH-19</strain>
    </source>
</reference>
<feature type="region of interest" description="Disordered" evidence="1">
    <location>
        <begin position="496"/>
        <end position="520"/>
    </location>
</feature>